<dbReference type="InterPro" id="IPR039426">
    <property type="entry name" value="TonB-dep_rcpt-like"/>
</dbReference>
<dbReference type="Gene3D" id="2.40.170.20">
    <property type="entry name" value="TonB-dependent receptor, beta-barrel domain"/>
    <property type="match status" value="1"/>
</dbReference>
<accession>A0A074M8T7</accession>
<keyword evidence="4" id="KW-0410">Iron transport</keyword>
<evidence type="ECO:0000256" key="12">
    <source>
        <dbReference type="RuleBase" id="RU003357"/>
    </source>
</evidence>
<keyword evidence="13" id="KW-0732">Signal</keyword>
<evidence type="ECO:0000313" key="17">
    <source>
        <dbReference type="Proteomes" id="UP000027647"/>
    </source>
</evidence>
<evidence type="ECO:0000256" key="7">
    <source>
        <dbReference type="ARBA" id="ARBA00023065"/>
    </source>
</evidence>
<dbReference type="STRING" id="1044.EH31_14110"/>
<evidence type="ECO:0000259" key="15">
    <source>
        <dbReference type="Pfam" id="PF07715"/>
    </source>
</evidence>
<evidence type="ECO:0000256" key="6">
    <source>
        <dbReference type="ARBA" id="ARBA00023004"/>
    </source>
</evidence>
<feature type="signal peptide" evidence="13">
    <location>
        <begin position="1"/>
        <end position="24"/>
    </location>
</feature>
<dbReference type="PANTHER" id="PTHR32552:SF81">
    <property type="entry name" value="TONB-DEPENDENT OUTER MEMBRANE RECEPTOR"/>
    <property type="match status" value="1"/>
</dbReference>
<keyword evidence="8 12" id="KW-0798">TonB box</keyword>
<evidence type="ECO:0000256" key="8">
    <source>
        <dbReference type="ARBA" id="ARBA00023077"/>
    </source>
</evidence>
<dbReference type="Pfam" id="PF07715">
    <property type="entry name" value="Plug"/>
    <property type="match status" value="1"/>
</dbReference>
<name>A0A074M8T7_ERYLO</name>
<dbReference type="InterPro" id="IPR037066">
    <property type="entry name" value="Plug_dom_sf"/>
</dbReference>
<sequence>MTRKLAAYAAGLMACSSFTAPAFAQDGETAAAPEADDNVIIVTATRRAQDVQDIPLAVTAVGPEQLARQGVNEIRDVTAVAPSFSSTTAQTAAGSVVLRVRGVGTTSNNIGFESAVGIFIDGAYQSRPGVALGEFVDIERVEVLRGPQGTLFGRNTSAGALNITTVRPDLGEFGGFANATYGRFDEISLQGAVNLPIVEDTLALRLTGAYRKRDGAIAVVDATGTQFDDTNDTDRYLVRGQIGWETDSGFRGRIIGDYSNNQSSAGVATSVFETPIAPFYAAVGLPGNGGQPLGNFATNPFDQAGFDEAAQDRAVAASFAPRADVDNWGILGEFEHPIGDNAEAIFIASYRSFDAEEFYDSDFSAVDVFNVELLTEIETFTAELRFQGEALDGRLNWLVGGYYSDEQIEANNSFFLGEDYGEYIGALFAGLSGGATLGTLGANPLTALTGFDPAGSTSTNRFTQEAESWSIFTHNDFEITDGLIFTLGLRYTDESKSGGFAQVANTNDVCNTLVPGFVNGSIPGALGPLAPLALGTGCFGFTAPADLPASAVLPLPQTFQADFNDDELIYTVKLGYEITPDISTYASFTHGIKAGGINLDTTAGVLGADPTFLSEEVDAYEVGLKARLLDDAVTLNIAGFHQEFSNFQVLEFTGAAFESFNVPEALTTGVEIESVIRPSDNWTFNLGATILDARYPDDCAGDLTSVTVLSLCGNDLTNAAEITAIAGALYETELSDTLEFFAAGQVRMVSDERTSTQAIVPPAQGATVAATQAAIDAAPLIVADVQDANIKINLRAGIRTFDERITFELYVLNLTNEITRGVTFNNVLRGTGAINARSSFTLEPRTYGATIRTKF</sequence>
<evidence type="ECO:0000256" key="3">
    <source>
        <dbReference type="ARBA" id="ARBA00022452"/>
    </source>
</evidence>
<evidence type="ECO:0000256" key="1">
    <source>
        <dbReference type="ARBA" id="ARBA00004571"/>
    </source>
</evidence>
<organism evidence="16 17">
    <name type="scientific">Erythrobacter longus</name>
    <dbReference type="NCBI Taxonomy" id="1044"/>
    <lineage>
        <taxon>Bacteria</taxon>
        <taxon>Pseudomonadati</taxon>
        <taxon>Pseudomonadota</taxon>
        <taxon>Alphaproteobacteria</taxon>
        <taxon>Sphingomonadales</taxon>
        <taxon>Erythrobacteraceae</taxon>
        <taxon>Erythrobacter/Porphyrobacter group</taxon>
        <taxon>Erythrobacter</taxon>
    </lineage>
</organism>
<dbReference type="PANTHER" id="PTHR32552">
    <property type="entry name" value="FERRICHROME IRON RECEPTOR-RELATED"/>
    <property type="match status" value="1"/>
</dbReference>
<evidence type="ECO:0000256" key="2">
    <source>
        <dbReference type="ARBA" id="ARBA00022448"/>
    </source>
</evidence>
<evidence type="ECO:0000256" key="10">
    <source>
        <dbReference type="ARBA" id="ARBA00023237"/>
    </source>
</evidence>
<dbReference type="SUPFAM" id="SSF56935">
    <property type="entry name" value="Porins"/>
    <property type="match status" value="1"/>
</dbReference>
<dbReference type="eggNOG" id="COG1629">
    <property type="taxonomic scope" value="Bacteria"/>
</dbReference>
<evidence type="ECO:0000259" key="14">
    <source>
        <dbReference type="Pfam" id="PF00593"/>
    </source>
</evidence>
<proteinExistence type="inferred from homology"/>
<keyword evidence="16" id="KW-0675">Receptor</keyword>
<dbReference type="Gene3D" id="2.170.130.10">
    <property type="entry name" value="TonB-dependent receptor, plug domain"/>
    <property type="match status" value="1"/>
</dbReference>
<keyword evidence="17" id="KW-1185">Reference proteome</keyword>
<keyword evidence="9 11" id="KW-0472">Membrane</keyword>
<comment type="similarity">
    <text evidence="11 12">Belongs to the TonB-dependent receptor family.</text>
</comment>
<dbReference type="InterPro" id="IPR000531">
    <property type="entry name" value="Beta-barrel_TonB"/>
</dbReference>
<feature type="chain" id="PRO_5001696877" evidence="13">
    <location>
        <begin position="25"/>
        <end position="855"/>
    </location>
</feature>
<protein>
    <submittedName>
        <fullName evidence="16">TonB-dependent receptor</fullName>
    </submittedName>
</protein>
<keyword evidence="2 11" id="KW-0813">Transport</keyword>
<keyword evidence="6" id="KW-0408">Iron</keyword>
<dbReference type="PROSITE" id="PS51257">
    <property type="entry name" value="PROKAR_LIPOPROTEIN"/>
    <property type="match status" value="1"/>
</dbReference>
<feature type="domain" description="TonB-dependent receptor-like beta-barrel" evidence="14">
    <location>
        <begin position="318"/>
        <end position="757"/>
    </location>
</feature>
<keyword evidence="10 11" id="KW-0998">Cell outer membrane</keyword>
<keyword evidence="7" id="KW-0406">Ion transport</keyword>
<comment type="subcellular location">
    <subcellularLocation>
        <location evidence="1 11">Cell outer membrane</location>
        <topology evidence="1 11">Multi-pass membrane protein</topology>
    </subcellularLocation>
</comment>
<gene>
    <name evidence="16" type="ORF">EH31_14110</name>
</gene>
<dbReference type="InterPro" id="IPR012910">
    <property type="entry name" value="Plug_dom"/>
</dbReference>
<dbReference type="GO" id="GO:0006826">
    <property type="term" value="P:iron ion transport"/>
    <property type="evidence" value="ECO:0007669"/>
    <property type="project" value="UniProtKB-KW"/>
</dbReference>
<dbReference type="Proteomes" id="UP000027647">
    <property type="component" value="Unassembled WGS sequence"/>
</dbReference>
<dbReference type="RefSeq" id="WP_051699261.1">
    <property type="nucleotide sequence ID" value="NZ_JMIW01000006.1"/>
</dbReference>
<evidence type="ECO:0000256" key="5">
    <source>
        <dbReference type="ARBA" id="ARBA00022692"/>
    </source>
</evidence>
<feature type="domain" description="TonB-dependent receptor plug" evidence="15">
    <location>
        <begin position="51"/>
        <end position="160"/>
    </location>
</feature>
<evidence type="ECO:0000256" key="9">
    <source>
        <dbReference type="ARBA" id="ARBA00023136"/>
    </source>
</evidence>
<keyword evidence="5 11" id="KW-0812">Transmembrane</keyword>
<dbReference type="Pfam" id="PF00593">
    <property type="entry name" value="TonB_dep_Rec_b-barrel"/>
    <property type="match status" value="1"/>
</dbReference>
<dbReference type="GO" id="GO:0009279">
    <property type="term" value="C:cell outer membrane"/>
    <property type="evidence" value="ECO:0007669"/>
    <property type="project" value="UniProtKB-SubCell"/>
</dbReference>
<evidence type="ECO:0000256" key="13">
    <source>
        <dbReference type="SAM" id="SignalP"/>
    </source>
</evidence>
<keyword evidence="3 11" id="KW-1134">Transmembrane beta strand</keyword>
<dbReference type="EMBL" id="JMIW01000006">
    <property type="protein sequence ID" value="KEO89165.1"/>
    <property type="molecule type" value="Genomic_DNA"/>
</dbReference>
<comment type="caution">
    <text evidence="16">The sequence shown here is derived from an EMBL/GenBank/DDBJ whole genome shotgun (WGS) entry which is preliminary data.</text>
</comment>
<evidence type="ECO:0000256" key="11">
    <source>
        <dbReference type="PROSITE-ProRule" id="PRU01360"/>
    </source>
</evidence>
<dbReference type="AlphaFoldDB" id="A0A074M8T7"/>
<reference evidence="16 17" key="1">
    <citation type="submission" date="2014-04" db="EMBL/GenBank/DDBJ databases">
        <title>A comprehensive comparison of genomes of Erythrobacter spp. strains.</title>
        <authorList>
            <person name="Zheng Q."/>
        </authorList>
    </citation>
    <scope>NUCLEOTIDE SEQUENCE [LARGE SCALE GENOMIC DNA]</scope>
    <source>
        <strain evidence="16 17">DSM 6997</strain>
    </source>
</reference>
<evidence type="ECO:0000313" key="16">
    <source>
        <dbReference type="EMBL" id="KEO89165.1"/>
    </source>
</evidence>
<evidence type="ECO:0000256" key="4">
    <source>
        <dbReference type="ARBA" id="ARBA00022496"/>
    </source>
</evidence>
<dbReference type="PROSITE" id="PS52016">
    <property type="entry name" value="TONB_DEPENDENT_REC_3"/>
    <property type="match status" value="1"/>
</dbReference>
<dbReference type="InterPro" id="IPR036942">
    <property type="entry name" value="Beta-barrel_TonB_sf"/>
</dbReference>
<dbReference type="eggNOG" id="COG4773">
    <property type="taxonomic scope" value="Bacteria"/>
</dbReference>